<keyword evidence="6" id="KW-0963">Cytoplasm</keyword>
<evidence type="ECO:0000256" key="6">
    <source>
        <dbReference type="ARBA" id="ARBA00022490"/>
    </source>
</evidence>
<dbReference type="InterPro" id="IPR014724">
    <property type="entry name" value="RNA_pol_RPB2_OB-fold"/>
</dbReference>
<dbReference type="GO" id="GO:0003677">
    <property type="term" value="F:DNA binding"/>
    <property type="evidence" value="ECO:0007669"/>
    <property type="project" value="InterPro"/>
</dbReference>
<keyword evidence="7" id="KW-0808">Transferase</keyword>
<dbReference type="Gene3D" id="2.40.50.150">
    <property type="match status" value="1"/>
</dbReference>
<dbReference type="InterPro" id="IPR022083">
    <property type="entry name" value="KBP"/>
</dbReference>
<dbReference type="Gene3D" id="1.25.40.10">
    <property type="entry name" value="Tetratricopeptide repeat domain"/>
    <property type="match status" value="1"/>
</dbReference>
<evidence type="ECO:0000256" key="7">
    <source>
        <dbReference type="ARBA" id="ARBA00022679"/>
    </source>
</evidence>
<comment type="similarity">
    <text evidence="2">Belongs to the KIF-binding protein family.</text>
</comment>
<evidence type="ECO:0000256" key="4">
    <source>
        <dbReference type="ARBA" id="ARBA00016840"/>
    </source>
</evidence>
<dbReference type="PANTHER" id="PTHR46321">
    <property type="entry name" value="KIF1-BINDING PROTEIN"/>
    <property type="match status" value="1"/>
</dbReference>
<keyword evidence="10" id="KW-0206">Cytoskeleton</keyword>
<dbReference type="EC" id="2.7.7.6" evidence="3"/>
<dbReference type="GO" id="GO:0003899">
    <property type="term" value="F:DNA-directed RNA polymerase activity"/>
    <property type="evidence" value="ECO:0007669"/>
    <property type="project" value="UniProtKB-EC"/>
</dbReference>
<organism evidence="11 12">
    <name type="scientific">Glossina brevipalpis</name>
    <dbReference type="NCBI Taxonomy" id="37001"/>
    <lineage>
        <taxon>Eukaryota</taxon>
        <taxon>Metazoa</taxon>
        <taxon>Ecdysozoa</taxon>
        <taxon>Arthropoda</taxon>
        <taxon>Hexapoda</taxon>
        <taxon>Insecta</taxon>
        <taxon>Pterygota</taxon>
        <taxon>Neoptera</taxon>
        <taxon>Endopterygota</taxon>
        <taxon>Diptera</taxon>
        <taxon>Brachycera</taxon>
        <taxon>Muscomorpha</taxon>
        <taxon>Hippoboscoidea</taxon>
        <taxon>Glossinidae</taxon>
        <taxon>Glossina</taxon>
    </lineage>
</organism>
<dbReference type="GO" id="GO:0000226">
    <property type="term" value="P:microtubule cytoskeleton organization"/>
    <property type="evidence" value="ECO:0007669"/>
    <property type="project" value="TreeGrafter"/>
</dbReference>
<evidence type="ECO:0000256" key="3">
    <source>
        <dbReference type="ARBA" id="ARBA00012418"/>
    </source>
</evidence>
<comment type="subcellular location">
    <subcellularLocation>
        <location evidence="1">Cytoplasm</location>
        <location evidence="1">Cytoskeleton</location>
    </subcellularLocation>
</comment>
<reference evidence="11" key="2">
    <citation type="submission" date="2020-05" db="UniProtKB">
        <authorList>
            <consortium name="EnsemblMetazoa"/>
        </authorList>
    </citation>
    <scope>IDENTIFICATION</scope>
    <source>
        <strain evidence="11">IAEA</strain>
    </source>
</reference>
<evidence type="ECO:0000256" key="2">
    <source>
        <dbReference type="ARBA" id="ARBA00010305"/>
    </source>
</evidence>
<dbReference type="STRING" id="37001.A0A1A9W442"/>
<protein>
    <recommendedName>
        <fullName evidence="4">KIF-binding protein</fullName>
        <ecNumber evidence="3">2.7.7.6</ecNumber>
    </recommendedName>
</protein>
<evidence type="ECO:0000313" key="11">
    <source>
        <dbReference type="EnsemblMetazoa" id="GBRI005632-PA"/>
    </source>
</evidence>
<reference evidence="12" key="1">
    <citation type="submission" date="2014-03" db="EMBL/GenBank/DDBJ databases">
        <authorList>
            <person name="Aksoy S."/>
            <person name="Warren W."/>
            <person name="Wilson R.K."/>
        </authorList>
    </citation>
    <scope>NUCLEOTIDE SEQUENCE [LARGE SCALE GENOMIC DNA]</scope>
    <source>
        <strain evidence="12">IAEA</strain>
    </source>
</reference>
<dbReference type="GO" id="GO:0006351">
    <property type="term" value="P:DNA-templated transcription"/>
    <property type="evidence" value="ECO:0007669"/>
    <property type="project" value="InterPro"/>
</dbReference>
<dbReference type="GO" id="GO:0021952">
    <property type="term" value="P:central nervous system projection neuron axonogenesis"/>
    <property type="evidence" value="ECO:0007669"/>
    <property type="project" value="TreeGrafter"/>
</dbReference>
<evidence type="ECO:0000256" key="1">
    <source>
        <dbReference type="ARBA" id="ARBA00004245"/>
    </source>
</evidence>
<keyword evidence="9" id="KW-0804">Transcription</keyword>
<name>A0A1A9W442_9MUSC</name>
<evidence type="ECO:0000256" key="5">
    <source>
        <dbReference type="ARBA" id="ARBA00022478"/>
    </source>
</evidence>
<evidence type="ECO:0000256" key="10">
    <source>
        <dbReference type="ARBA" id="ARBA00023212"/>
    </source>
</evidence>
<dbReference type="SUPFAM" id="SSF64484">
    <property type="entry name" value="beta and beta-prime subunits of DNA dependent RNA-polymerase"/>
    <property type="match status" value="1"/>
</dbReference>
<dbReference type="Gene3D" id="2.40.270.10">
    <property type="entry name" value="DNA-directed RNA polymerase, subunit 2, domain 6"/>
    <property type="match status" value="1"/>
</dbReference>
<dbReference type="GO" id="GO:0000428">
    <property type="term" value="C:DNA-directed RNA polymerase complex"/>
    <property type="evidence" value="ECO:0007669"/>
    <property type="project" value="UniProtKB-KW"/>
</dbReference>
<dbReference type="Proteomes" id="UP000091820">
    <property type="component" value="Unassembled WGS sequence"/>
</dbReference>
<keyword evidence="8" id="KW-0548">Nucleotidyltransferase</keyword>
<evidence type="ECO:0000256" key="8">
    <source>
        <dbReference type="ARBA" id="ARBA00022695"/>
    </source>
</evidence>
<dbReference type="EnsemblMetazoa" id="GBRI005632-RA">
    <property type="protein sequence ID" value="GBRI005632-PA"/>
    <property type="gene ID" value="GBRI005632"/>
</dbReference>
<proteinExistence type="inferred from homology"/>
<dbReference type="PANTHER" id="PTHR46321:SF1">
    <property type="entry name" value="KIF-BINDING PROTEIN"/>
    <property type="match status" value="1"/>
</dbReference>
<dbReference type="GO" id="GO:1990535">
    <property type="term" value="P:neuron projection maintenance"/>
    <property type="evidence" value="ECO:0007669"/>
    <property type="project" value="TreeGrafter"/>
</dbReference>
<dbReference type="InterPro" id="IPR037033">
    <property type="entry name" value="DNA-dir_RNAP_su2_hyb_sf"/>
</dbReference>
<dbReference type="VEuPathDB" id="VectorBase:GBRI005632"/>
<dbReference type="Pfam" id="PF12309">
    <property type="entry name" value="KBP_C"/>
    <property type="match status" value="2"/>
</dbReference>
<keyword evidence="5" id="KW-0240">DNA-directed RNA polymerase</keyword>
<sequence length="442" mass="51010">MVVAKEILTDYKEICEKAVQLLNEGKADDGTDGFIYQVIQAFVCRGLGRIYLFTEESSLGETSLRECIELVKEKKFQPEAIIAYMGAVNELGIAYANRNEYKQSLELLIEAEAFYQGFNKNENKAMYITDIFETPEEIEIDKGTKKFENLFTSSCFYLAQVYGHLGELEKSAQHCHKTLKRQYSAQSCEPIDFVLNSATLSQYFIGQNMFKEARHHLAAATLIMPEYENKISLADDFISEQEHQDLQETFKHRYVDVARCWSKYVLTLLATSKERLFNDDDEKLVTGGLPFCHQTVGSGQRILQTDTEASEYAKITKDFAKLYENMAFLEEDPTKQSKMQKRRAKYYEELLELLNPSFHLSICRECWYGAGLAYCAILDIKLDCFKSGVSPNPQELHKINQVMDVYITNFHVRMDTLAHVLYYPMKPLVTTRSMEYLRFAEL</sequence>
<dbReference type="InterPro" id="IPR011990">
    <property type="entry name" value="TPR-like_helical_dom_sf"/>
</dbReference>
<dbReference type="SUPFAM" id="SSF48452">
    <property type="entry name" value="TPR-like"/>
    <property type="match status" value="1"/>
</dbReference>
<accession>A0A1A9W442</accession>
<evidence type="ECO:0000313" key="12">
    <source>
        <dbReference type="Proteomes" id="UP000091820"/>
    </source>
</evidence>
<evidence type="ECO:0000256" key="9">
    <source>
        <dbReference type="ARBA" id="ARBA00023163"/>
    </source>
</evidence>
<keyword evidence="12" id="KW-1185">Reference proteome</keyword>
<dbReference type="AlphaFoldDB" id="A0A1A9W442"/>
<dbReference type="GO" id="GO:0005856">
    <property type="term" value="C:cytoskeleton"/>
    <property type="evidence" value="ECO:0007669"/>
    <property type="project" value="UniProtKB-SubCell"/>
</dbReference>